<evidence type="ECO:0000256" key="2">
    <source>
        <dbReference type="ARBA" id="ARBA00005947"/>
    </source>
</evidence>
<accession>A0A1H4DIA1</accession>
<dbReference type="GO" id="GO:0040029">
    <property type="term" value="P:epigenetic regulation of gene expression"/>
    <property type="evidence" value="ECO:0007669"/>
    <property type="project" value="TreeGrafter"/>
</dbReference>
<gene>
    <name evidence="7" type="ORF">SAMN05444370_11054</name>
</gene>
<dbReference type="GO" id="GO:0004407">
    <property type="term" value="F:histone deacetylase activity"/>
    <property type="evidence" value="ECO:0007669"/>
    <property type="project" value="TreeGrafter"/>
</dbReference>
<organism evidence="7 8">
    <name type="scientific">Rubrimonas cliftonensis</name>
    <dbReference type="NCBI Taxonomy" id="89524"/>
    <lineage>
        <taxon>Bacteria</taxon>
        <taxon>Pseudomonadati</taxon>
        <taxon>Pseudomonadota</taxon>
        <taxon>Alphaproteobacteria</taxon>
        <taxon>Rhodobacterales</taxon>
        <taxon>Paracoccaceae</taxon>
        <taxon>Rubrimonas</taxon>
    </lineage>
</organism>
<comment type="cofactor">
    <cofactor evidence="1">
        <name>Zn(2+)</name>
        <dbReference type="ChEBI" id="CHEBI:29105"/>
    </cofactor>
</comment>
<evidence type="ECO:0000313" key="8">
    <source>
        <dbReference type="Proteomes" id="UP000198703"/>
    </source>
</evidence>
<protein>
    <submittedName>
        <fullName evidence="7">Acetoin utilization deacetylase AcuC</fullName>
    </submittedName>
</protein>
<evidence type="ECO:0000256" key="3">
    <source>
        <dbReference type="ARBA" id="ARBA00022723"/>
    </source>
</evidence>
<dbReference type="Pfam" id="PF00850">
    <property type="entry name" value="Hist_deacetyl"/>
    <property type="match status" value="1"/>
</dbReference>
<keyword evidence="8" id="KW-1185">Reference proteome</keyword>
<dbReference type="CDD" id="cd10001">
    <property type="entry name" value="HDAC_classII_APAH"/>
    <property type="match status" value="1"/>
</dbReference>
<dbReference type="Proteomes" id="UP000198703">
    <property type="component" value="Unassembled WGS sequence"/>
</dbReference>
<evidence type="ECO:0000256" key="1">
    <source>
        <dbReference type="ARBA" id="ARBA00001947"/>
    </source>
</evidence>
<dbReference type="PANTHER" id="PTHR10625">
    <property type="entry name" value="HISTONE DEACETYLASE HDAC1-RELATED"/>
    <property type="match status" value="1"/>
</dbReference>
<dbReference type="RefSeq" id="WP_093254605.1">
    <property type="nucleotide sequence ID" value="NZ_FNQM01000010.1"/>
</dbReference>
<dbReference type="AlphaFoldDB" id="A0A1H4DIA1"/>
<proteinExistence type="inferred from homology"/>
<dbReference type="SUPFAM" id="SSF52768">
    <property type="entry name" value="Arginase/deacetylase"/>
    <property type="match status" value="1"/>
</dbReference>
<dbReference type="OrthoDB" id="9808367at2"/>
<keyword evidence="5" id="KW-0862">Zinc</keyword>
<evidence type="ECO:0000256" key="5">
    <source>
        <dbReference type="ARBA" id="ARBA00022833"/>
    </source>
</evidence>
<name>A0A1H4DIA1_9RHOB</name>
<dbReference type="InterPro" id="IPR023696">
    <property type="entry name" value="Ureohydrolase_dom_sf"/>
</dbReference>
<dbReference type="GO" id="GO:0046872">
    <property type="term" value="F:metal ion binding"/>
    <property type="evidence" value="ECO:0007669"/>
    <property type="project" value="UniProtKB-KW"/>
</dbReference>
<evidence type="ECO:0000259" key="6">
    <source>
        <dbReference type="Pfam" id="PF00850"/>
    </source>
</evidence>
<dbReference type="STRING" id="89524.SAMN05444370_11054"/>
<dbReference type="InterPro" id="IPR037138">
    <property type="entry name" value="His_deacetylse_dom_sf"/>
</dbReference>
<comment type="similarity">
    <text evidence="2">Belongs to the histone deacetylase family.</text>
</comment>
<dbReference type="InterPro" id="IPR023801">
    <property type="entry name" value="His_deacetylse_dom"/>
</dbReference>
<dbReference type="InterPro" id="IPR000286">
    <property type="entry name" value="HDACs"/>
</dbReference>
<dbReference type="PRINTS" id="PR01270">
    <property type="entry name" value="HDASUPER"/>
</dbReference>
<feature type="domain" description="Histone deacetylase" evidence="6">
    <location>
        <begin position="28"/>
        <end position="336"/>
    </location>
</feature>
<dbReference type="Gene3D" id="3.40.800.20">
    <property type="entry name" value="Histone deacetylase domain"/>
    <property type="match status" value="1"/>
</dbReference>
<dbReference type="GO" id="GO:0016787">
    <property type="term" value="F:hydrolase activity"/>
    <property type="evidence" value="ECO:0007669"/>
    <property type="project" value="UniProtKB-KW"/>
</dbReference>
<evidence type="ECO:0000256" key="4">
    <source>
        <dbReference type="ARBA" id="ARBA00022801"/>
    </source>
</evidence>
<evidence type="ECO:0000313" key="7">
    <source>
        <dbReference type="EMBL" id="SEA72511.1"/>
    </source>
</evidence>
<dbReference type="PANTHER" id="PTHR10625:SF17">
    <property type="entry name" value="HISTONE DEACETYLASE 8"/>
    <property type="match status" value="1"/>
</dbReference>
<keyword evidence="4" id="KW-0378">Hydrolase</keyword>
<keyword evidence="3" id="KW-0479">Metal-binding</keyword>
<dbReference type="EMBL" id="FNQM01000010">
    <property type="protein sequence ID" value="SEA72511.1"/>
    <property type="molecule type" value="Genomic_DNA"/>
</dbReference>
<reference evidence="7 8" key="1">
    <citation type="submission" date="2016-10" db="EMBL/GenBank/DDBJ databases">
        <authorList>
            <person name="de Groot N.N."/>
        </authorList>
    </citation>
    <scope>NUCLEOTIDE SEQUENCE [LARGE SCALE GENOMIC DNA]</scope>
    <source>
        <strain evidence="7 8">DSM 15345</strain>
    </source>
</reference>
<sequence length="340" mass="35147">MQVFFAPETDAHAPEAFLARGRLVPNEERAERAALLLRAVEGCGLHPVSPPRHGAGPCLAVHTPAYLGFLSEAWEAWRALPGAGPEVIPNVHPHRGWGSYPEHVVGRAGWHMADTAAPIGPGTATAALRAADCAVAAADAVLAGAARAYALCRPPGHHAYADMAGGHCFLNNAAIAAARLRTRHDRVAVFDIDVHHGNGTQGIFHARGDVLTVSVHADPARFYPFFCGYAHERGEGAGFGANLNLPLPLGSGDGAWLAALAQGMAAVEAFEPGAVVVALGLDAHASDPLAGLAVSTEGFRAAGRLIGACPLPMALTQEGGYLSPHLSDILTAFLDGLLSA</sequence>